<evidence type="ECO:0000313" key="1">
    <source>
        <dbReference type="EMBL" id="MPM28408.1"/>
    </source>
</evidence>
<proteinExistence type="predicted"/>
<protein>
    <submittedName>
        <fullName evidence="1">Uncharacterized protein</fullName>
    </submittedName>
</protein>
<reference evidence="1" key="1">
    <citation type="submission" date="2019-08" db="EMBL/GenBank/DDBJ databases">
        <authorList>
            <person name="Kucharzyk K."/>
            <person name="Murdoch R.W."/>
            <person name="Higgins S."/>
            <person name="Loffler F."/>
        </authorList>
    </citation>
    <scope>NUCLEOTIDE SEQUENCE</scope>
</reference>
<dbReference type="EMBL" id="VSSQ01005246">
    <property type="protein sequence ID" value="MPM28408.1"/>
    <property type="molecule type" value="Genomic_DNA"/>
</dbReference>
<dbReference type="AlphaFoldDB" id="A0A644YK95"/>
<sequence>MKLLQRAFSCLLYLFPIAGQLTLLQQSSLGVKLLVIHGLHPKGTGLEGAHIVSPGLKQRALCILDLVAPLDQLVSKVLRHNAGPPQPGELLLIPGQTHTVLIILRELFRQYVLFFRLPLV</sequence>
<accession>A0A644YK95</accession>
<name>A0A644YK95_9ZZZZ</name>
<comment type="caution">
    <text evidence="1">The sequence shown here is derived from an EMBL/GenBank/DDBJ whole genome shotgun (WGS) entry which is preliminary data.</text>
</comment>
<gene>
    <name evidence="1" type="ORF">SDC9_74930</name>
</gene>
<organism evidence="1">
    <name type="scientific">bioreactor metagenome</name>
    <dbReference type="NCBI Taxonomy" id="1076179"/>
    <lineage>
        <taxon>unclassified sequences</taxon>
        <taxon>metagenomes</taxon>
        <taxon>ecological metagenomes</taxon>
    </lineage>
</organism>